<dbReference type="GeneID" id="28997218"/>
<protein>
    <submittedName>
        <fullName evidence="1">Uncharacterized protein</fullName>
    </submittedName>
</protein>
<gene>
    <name evidence="1" type="ORF">PHYBLDRAFT_170314</name>
</gene>
<name>A0A162WYY6_PHYB8</name>
<sequence>MAPAQLMRFSGKFYITIANQNNRFKKINFGFIKLMEFNQAIPAIKQSSLTNMFAAQNGNQRHPSFQRLQSQVTSIILIYFDSYQYTTGKKEVLPGVHWGSAQEVVQVGVFRLPTFSPPACYGLVYNSAL</sequence>
<dbReference type="AlphaFoldDB" id="A0A162WYY6"/>
<evidence type="ECO:0000313" key="1">
    <source>
        <dbReference type="EMBL" id="OAD71655.1"/>
    </source>
</evidence>
<dbReference type="RefSeq" id="XP_018289695.1">
    <property type="nucleotide sequence ID" value="XM_018436312.1"/>
</dbReference>
<keyword evidence="2" id="KW-1185">Reference proteome</keyword>
<accession>A0A162WYY6</accession>
<evidence type="ECO:0000313" key="2">
    <source>
        <dbReference type="Proteomes" id="UP000077315"/>
    </source>
</evidence>
<dbReference type="EMBL" id="KV440985">
    <property type="protein sequence ID" value="OAD71655.1"/>
    <property type="molecule type" value="Genomic_DNA"/>
</dbReference>
<proteinExistence type="predicted"/>
<dbReference type="InParanoid" id="A0A162WYY6"/>
<reference evidence="2" key="1">
    <citation type="submission" date="2015-06" db="EMBL/GenBank/DDBJ databases">
        <title>Expansion of signal transduction pathways in fungi by whole-genome duplication.</title>
        <authorList>
            <consortium name="DOE Joint Genome Institute"/>
            <person name="Corrochano L.M."/>
            <person name="Kuo A."/>
            <person name="Marcet-Houben M."/>
            <person name="Polaino S."/>
            <person name="Salamov A."/>
            <person name="Villalobos J.M."/>
            <person name="Alvarez M.I."/>
            <person name="Avalos J."/>
            <person name="Benito E.P."/>
            <person name="Benoit I."/>
            <person name="Burger G."/>
            <person name="Camino L.P."/>
            <person name="Canovas D."/>
            <person name="Cerda-Olmedo E."/>
            <person name="Cheng J.-F."/>
            <person name="Dominguez A."/>
            <person name="Elias M."/>
            <person name="Eslava A.P."/>
            <person name="Glaser F."/>
            <person name="Grimwood J."/>
            <person name="Gutierrez G."/>
            <person name="Heitman J."/>
            <person name="Henrissat B."/>
            <person name="Iturriaga E.A."/>
            <person name="Lang B.F."/>
            <person name="Lavin J.L."/>
            <person name="Lee S."/>
            <person name="Li W."/>
            <person name="Lindquist E."/>
            <person name="Lopez-Garcia S."/>
            <person name="Luque E.M."/>
            <person name="Marcos A.T."/>
            <person name="Martin J."/>
            <person name="McCluskey K."/>
            <person name="Medina H.R."/>
            <person name="Miralles-Duran A."/>
            <person name="Miyazaki A."/>
            <person name="Munoz-Torres E."/>
            <person name="Oguiza J.A."/>
            <person name="Ohm R."/>
            <person name="Olmedo M."/>
            <person name="Orejas M."/>
            <person name="Ortiz-Castellanos L."/>
            <person name="Pisabarro A.G."/>
            <person name="Rodriguez-Romero J."/>
            <person name="Ruiz-Herrera J."/>
            <person name="Ruiz-Vazquez R."/>
            <person name="Sanz C."/>
            <person name="Schackwitz W."/>
            <person name="Schmutz J."/>
            <person name="Shahriari M."/>
            <person name="Shelest E."/>
            <person name="Silva-Franco F."/>
            <person name="Soanes D."/>
            <person name="Syed K."/>
            <person name="Tagua V.G."/>
            <person name="Talbot N.J."/>
            <person name="Thon M."/>
            <person name="De vries R.P."/>
            <person name="Wiebenga A."/>
            <person name="Yadav J.S."/>
            <person name="Braun E.L."/>
            <person name="Baker S."/>
            <person name="Garre V."/>
            <person name="Horwitz B."/>
            <person name="Torres-Martinez S."/>
            <person name="Idnurm A."/>
            <person name="Herrera-Estrella A."/>
            <person name="Gabaldon T."/>
            <person name="Grigoriev I.V."/>
        </authorList>
    </citation>
    <scope>NUCLEOTIDE SEQUENCE [LARGE SCALE GENOMIC DNA]</scope>
    <source>
        <strain evidence="2">NRRL 1555(-)</strain>
    </source>
</reference>
<dbReference type="VEuPathDB" id="FungiDB:PHYBLDRAFT_170314"/>
<dbReference type="Proteomes" id="UP000077315">
    <property type="component" value="Unassembled WGS sequence"/>
</dbReference>
<organism evidence="1 2">
    <name type="scientific">Phycomyces blakesleeanus (strain ATCC 8743b / DSM 1359 / FGSC 10004 / NBRC 33097 / NRRL 1555)</name>
    <dbReference type="NCBI Taxonomy" id="763407"/>
    <lineage>
        <taxon>Eukaryota</taxon>
        <taxon>Fungi</taxon>
        <taxon>Fungi incertae sedis</taxon>
        <taxon>Mucoromycota</taxon>
        <taxon>Mucoromycotina</taxon>
        <taxon>Mucoromycetes</taxon>
        <taxon>Mucorales</taxon>
        <taxon>Phycomycetaceae</taxon>
        <taxon>Phycomyces</taxon>
    </lineage>
</organism>